<accession>A0A8R1YDU4</accession>
<dbReference type="PANTHER" id="PTHR45830:SF15">
    <property type="entry name" value="SERPENTINE RECEPTOR, CLASS I"/>
    <property type="match status" value="1"/>
</dbReference>
<keyword evidence="2" id="KW-1185">Reference proteome</keyword>
<accession>A0A2A6CLS2</accession>
<organism evidence="1 2">
    <name type="scientific">Pristionchus pacificus</name>
    <name type="common">Parasitic nematode worm</name>
    <dbReference type="NCBI Taxonomy" id="54126"/>
    <lineage>
        <taxon>Eukaryota</taxon>
        <taxon>Metazoa</taxon>
        <taxon>Ecdysozoa</taxon>
        <taxon>Nematoda</taxon>
        <taxon>Chromadorea</taxon>
        <taxon>Rhabditida</taxon>
        <taxon>Rhabditina</taxon>
        <taxon>Diplogasteromorpha</taxon>
        <taxon>Diplogasteroidea</taxon>
        <taxon>Neodiplogasteridae</taxon>
        <taxon>Pristionchus</taxon>
    </lineage>
</organism>
<proteinExistence type="predicted"/>
<dbReference type="PANTHER" id="PTHR45830">
    <property type="entry name" value="SERPENTINE RECEPTOR, CLASS I"/>
    <property type="match status" value="1"/>
</dbReference>
<evidence type="ECO:0000313" key="1">
    <source>
        <dbReference type="EnsemblMetazoa" id="PPA13883.1"/>
    </source>
</evidence>
<protein>
    <submittedName>
        <fullName evidence="1">Uncharacterized protein</fullName>
    </submittedName>
</protein>
<dbReference type="AlphaFoldDB" id="A0A2A6CLS2"/>
<reference evidence="2" key="1">
    <citation type="journal article" date="2008" name="Nat. Genet.">
        <title>The Pristionchus pacificus genome provides a unique perspective on nematode lifestyle and parasitism.</title>
        <authorList>
            <person name="Dieterich C."/>
            <person name="Clifton S.W."/>
            <person name="Schuster L.N."/>
            <person name="Chinwalla A."/>
            <person name="Delehaunty K."/>
            <person name="Dinkelacker I."/>
            <person name="Fulton L."/>
            <person name="Fulton R."/>
            <person name="Godfrey J."/>
            <person name="Minx P."/>
            <person name="Mitreva M."/>
            <person name="Roeseler W."/>
            <person name="Tian H."/>
            <person name="Witte H."/>
            <person name="Yang S.P."/>
            <person name="Wilson R.K."/>
            <person name="Sommer R.J."/>
        </authorList>
    </citation>
    <scope>NUCLEOTIDE SEQUENCE [LARGE SCALE GENOMIC DNA]</scope>
    <source>
        <strain evidence="2">PS312</strain>
    </source>
</reference>
<evidence type="ECO:0000313" key="2">
    <source>
        <dbReference type="Proteomes" id="UP000005239"/>
    </source>
</evidence>
<reference evidence="1" key="2">
    <citation type="submission" date="2022-06" db="UniProtKB">
        <authorList>
            <consortium name="EnsemblMetazoa"/>
        </authorList>
    </citation>
    <scope>IDENTIFICATION</scope>
    <source>
        <strain evidence="1">PS312</strain>
    </source>
</reference>
<gene>
    <name evidence="1" type="primary">WBGene00103437</name>
</gene>
<dbReference type="EnsemblMetazoa" id="PPA13883.1">
    <property type="protein sequence ID" value="PPA13883.1"/>
    <property type="gene ID" value="WBGene00103437"/>
</dbReference>
<name>A0A2A6CLS2_PRIPA</name>
<sequence>MLRFGLNIDRDFIVPVYLRFQFVYGIIIMGVHAIVFYLFLFHTKQWARGVRTGYMLNQVQMLLHDVWTCFLLRGYTLLPYPIVFCTTPVCAIIGGRMFYTIENVFMVHATCVFLFMLLMMHQQIMPPSSKFFFLVYNLSGYAQYPDSMMMKVLLLSVFFLLSLPTADSFLGWFLGSMYENDVYGPVVEAGRIAIETTALIRSSITLDNFGYLAATAMNELLAN</sequence>
<dbReference type="Proteomes" id="UP000005239">
    <property type="component" value="Unassembled WGS sequence"/>
</dbReference>